<keyword evidence="3 6" id="KW-0479">Metal-binding</keyword>
<dbReference type="Pfam" id="PF00067">
    <property type="entry name" value="p450"/>
    <property type="match status" value="1"/>
</dbReference>
<dbReference type="PRINTS" id="PR00385">
    <property type="entry name" value="P450"/>
</dbReference>
<dbReference type="CDD" id="cd11060">
    <property type="entry name" value="CYP57A1-like"/>
    <property type="match status" value="1"/>
</dbReference>
<dbReference type="EMBL" id="KN847319">
    <property type="protein sequence ID" value="KIW56551.1"/>
    <property type="molecule type" value="Genomic_DNA"/>
</dbReference>
<evidence type="ECO:0000256" key="7">
    <source>
        <dbReference type="RuleBase" id="RU000461"/>
    </source>
</evidence>
<evidence type="ECO:0000313" key="9">
    <source>
        <dbReference type="Proteomes" id="UP000054342"/>
    </source>
</evidence>
<evidence type="ECO:0000256" key="1">
    <source>
        <dbReference type="ARBA" id="ARBA00001971"/>
    </source>
</evidence>
<name>A0A0D2BVR8_9EURO</name>
<evidence type="ECO:0000256" key="2">
    <source>
        <dbReference type="ARBA" id="ARBA00010617"/>
    </source>
</evidence>
<dbReference type="PRINTS" id="PR00463">
    <property type="entry name" value="EP450I"/>
</dbReference>
<dbReference type="GO" id="GO:0020037">
    <property type="term" value="F:heme binding"/>
    <property type="evidence" value="ECO:0007669"/>
    <property type="project" value="InterPro"/>
</dbReference>
<dbReference type="Proteomes" id="UP000054342">
    <property type="component" value="Unassembled WGS sequence"/>
</dbReference>
<organism evidence="8 9">
    <name type="scientific">Exophiala xenobiotica</name>
    <dbReference type="NCBI Taxonomy" id="348802"/>
    <lineage>
        <taxon>Eukaryota</taxon>
        <taxon>Fungi</taxon>
        <taxon>Dikarya</taxon>
        <taxon>Ascomycota</taxon>
        <taxon>Pezizomycotina</taxon>
        <taxon>Eurotiomycetes</taxon>
        <taxon>Chaetothyriomycetidae</taxon>
        <taxon>Chaetothyriales</taxon>
        <taxon>Herpotrichiellaceae</taxon>
        <taxon>Exophiala</taxon>
    </lineage>
</organism>
<keyword evidence="9" id="KW-1185">Reference proteome</keyword>
<dbReference type="STRING" id="348802.A0A0D2BVR8"/>
<dbReference type="RefSeq" id="XP_013317135.1">
    <property type="nucleotide sequence ID" value="XM_013461681.1"/>
</dbReference>
<reference evidence="8 9" key="1">
    <citation type="submission" date="2015-01" db="EMBL/GenBank/DDBJ databases">
        <title>The Genome Sequence of Exophiala xenobiotica CBS118157.</title>
        <authorList>
            <consortium name="The Broad Institute Genomics Platform"/>
            <person name="Cuomo C."/>
            <person name="de Hoog S."/>
            <person name="Gorbushina A."/>
            <person name="Stielow B."/>
            <person name="Teixiera M."/>
            <person name="Abouelleil A."/>
            <person name="Chapman S.B."/>
            <person name="Priest M."/>
            <person name="Young S.K."/>
            <person name="Wortman J."/>
            <person name="Nusbaum C."/>
            <person name="Birren B."/>
        </authorList>
    </citation>
    <scope>NUCLEOTIDE SEQUENCE [LARGE SCALE GENOMIC DNA]</scope>
    <source>
        <strain evidence="8 9">CBS 118157</strain>
    </source>
</reference>
<dbReference type="GO" id="GO:0016705">
    <property type="term" value="F:oxidoreductase activity, acting on paired donors, with incorporation or reduction of molecular oxygen"/>
    <property type="evidence" value="ECO:0007669"/>
    <property type="project" value="InterPro"/>
</dbReference>
<dbReference type="OrthoDB" id="3934656at2759"/>
<dbReference type="InterPro" id="IPR001128">
    <property type="entry name" value="Cyt_P450"/>
</dbReference>
<evidence type="ECO:0000313" key="8">
    <source>
        <dbReference type="EMBL" id="KIW56551.1"/>
    </source>
</evidence>
<gene>
    <name evidence="8" type="ORF">PV05_05204</name>
</gene>
<keyword evidence="5 6" id="KW-0408">Iron</keyword>
<dbReference type="GO" id="GO:0005506">
    <property type="term" value="F:iron ion binding"/>
    <property type="evidence" value="ECO:0007669"/>
    <property type="project" value="InterPro"/>
</dbReference>
<comment type="cofactor">
    <cofactor evidence="1 6">
        <name>heme</name>
        <dbReference type="ChEBI" id="CHEBI:30413"/>
    </cofactor>
</comment>
<sequence>MSPHYQGTVMHSLFSARDPEYHRNLKRPVGQMFSMANMRKYEAYADECSAIFIKRMRELEGQQVDLSTWLQWYAFDVIACITFQRRFGFMEEGRDVNHMIESLDGIFQYVKIVGQYPGLHPYLMGSETFARIVMKIFPNFPDPVRSFLQITEDEIVRYDTDEKKQAGRTDFLAQLREKEAEGGQMTHRDMMNHLSNNLLAGSDTTAISLRACFYYLIKNPKTYQNLVAEIDNADKRGQLSTYVTYEECLRLPYLQAVMKEALRMHPGVGFPLERYVPHEGATICDIDIPAGTIVSMSANVIHMDKEVFGEDADQFRPERWLDVSSEQLKLMDRSFLAFGHGTRTCIGKNISILEMGKFIPQILRHFDLEWASTEPEWKTEAAWFWKQWGMIVRFRWRGKD</sequence>
<dbReference type="AlphaFoldDB" id="A0A0D2BVR8"/>
<evidence type="ECO:0000256" key="5">
    <source>
        <dbReference type="ARBA" id="ARBA00023004"/>
    </source>
</evidence>
<dbReference type="GeneID" id="25327112"/>
<evidence type="ECO:0000256" key="4">
    <source>
        <dbReference type="ARBA" id="ARBA00023002"/>
    </source>
</evidence>
<evidence type="ECO:0000256" key="3">
    <source>
        <dbReference type="ARBA" id="ARBA00022723"/>
    </source>
</evidence>
<dbReference type="PROSITE" id="PS00086">
    <property type="entry name" value="CYTOCHROME_P450"/>
    <property type="match status" value="1"/>
</dbReference>
<dbReference type="SUPFAM" id="SSF48264">
    <property type="entry name" value="Cytochrome P450"/>
    <property type="match status" value="1"/>
</dbReference>
<evidence type="ECO:0000256" key="6">
    <source>
        <dbReference type="PIRSR" id="PIRSR602401-1"/>
    </source>
</evidence>
<keyword evidence="6 7" id="KW-0349">Heme</keyword>
<feature type="binding site" description="axial binding residue" evidence="6">
    <location>
        <position position="345"/>
    </location>
    <ligand>
        <name>heme</name>
        <dbReference type="ChEBI" id="CHEBI:30413"/>
    </ligand>
    <ligandPart>
        <name>Fe</name>
        <dbReference type="ChEBI" id="CHEBI:18248"/>
    </ligandPart>
</feature>
<accession>A0A0D2BVR8</accession>
<proteinExistence type="inferred from homology"/>
<dbReference type="InterPro" id="IPR002401">
    <property type="entry name" value="Cyt_P450_E_grp-I"/>
</dbReference>
<dbReference type="InterPro" id="IPR017972">
    <property type="entry name" value="Cyt_P450_CS"/>
</dbReference>
<dbReference type="InterPro" id="IPR036396">
    <property type="entry name" value="Cyt_P450_sf"/>
</dbReference>
<dbReference type="GO" id="GO:0004497">
    <property type="term" value="F:monooxygenase activity"/>
    <property type="evidence" value="ECO:0007669"/>
    <property type="project" value="UniProtKB-KW"/>
</dbReference>
<dbReference type="InterPro" id="IPR050121">
    <property type="entry name" value="Cytochrome_P450_monoxygenase"/>
</dbReference>
<keyword evidence="4 7" id="KW-0560">Oxidoreductase</keyword>
<comment type="similarity">
    <text evidence="2 7">Belongs to the cytochrome P450 family.</text>
</comment>
<keyword evidence="7" id="KW-0503">Monooxygenase</keyword>
<dbReference type="Gene3D" id="1.10.630.10">
    <property type="entry name" value="Cytochrome P450"/>
    <property type="match status" value="1"/>
</dbReference>
<protein>
    <recommendedName>
        <fullName evidence="10">Cytochrome P450</fullName>
    </recommendedName>
</protein>
<dbReference type="HOGENOM" id="CLU_001570_14_0_1"/>
<evidence type="ECO:0008006" key="10">
    <source>
        <dbReference type="Google" id="ProtNLM"/>
    </source>
</evidence>
<dbReference type="PANTHER" id="PTHR24305:SF232">
    <property type="entry name" value="P450, PUTATIVE (EUROFUNG)-RELATED"/>
    <property type="match status" value="1"/>
</dbReference>
<dbReference type="PANTHER" id="PTHR24305">
    <property type="entry name" value="CYTOCHROME P450"/>
    <property type="match status" value="1"/>
</dbReference>